<dbReference type="Proteomes" id="UP000245728">
    <property type="component" value="Chromosome"/>
</dbReference>
<dbReference type="PANTHER" id="PTHR43309:SF4">
    <property type="entry name" value="CARBOXYLTRANSFERASE DOMAIN-CONTAINING PROTEIN"/>
    <property type="match status" value="1"/>
</dbReference>
<dbReference type="OrthoDB" id="9768696at2"/>
<dbReference type="Pfam" id="PF02626">
    <property type="entry name" value="CT_A_B"/>
    <property type="match status" value="1"/>
</dbReference>
<dbReference type="InterPro" id="IPR052708">
    <property type="entry name" value="PxpC"/>
</dbReference>
<feature type="domain" description="Carboxyltransferase" evidence="4">
    <location>
        <begin position="25"/>
        <end position="304"/>
    </location>
</feature>
<evidence type="ECO:0000256" key="3">
    <source>
        <dbReference type="ARBA" id="ARBA00022840"/>
    </source>
</evidence>
<dbReference type="InterPro" id="IPR029000">
    <property type="entry name" value="Cyclophilin-like_dom_sf"/>
</dbReference>
<keyword evidence="6" id="KW-1185">Reference proteome</keyword>
<dbReference type="AlphaFoldDB" id="A0A2S2E619"/>
<dbReference type="RefSeq" id="WP_109340634.1">
    <property type="nucleotide sequence ID" value="NZ_CP029347.1"/>
</dbReference>
<protein>
    <submittedName>
        <fullName evidence="5">Allophanate hydrolase</fullName>
        <ecNumber evidence="5">3.5.1.54</ecNumber>
    </submittedName>
</protein>
<dbReference type="GO" id="GO:0004039">
    <property type="term" value="F:allophanate hydrolase activity"/>
    <property type="evidence" value="ECO:0007669"/>
    <property type="project" value="UniProtKB-EC"/>
</dbReference>
<sequence length="317" mass="34061">MNTLQIHTPGIMAFVTDGGRFAQAHIGLSAGGPADRPAFDMANALLGNDANATAIEVTMGGLEFTIDADTIICVTGAPMPLTINDEPAPLWQTLQLKQGDRVALDYCQSGVRSYVAIKGGFDVTEQFGSTATVIREGIGGLNGGPLQPGDTLSFPATATTDTPLRRLPECWRPEYPDELTLRIVPSYQVDYFSPVNRQIFYTSSYKVSDQADRMGYRLSGPAIPCDLTEMYSEGIAPGAVQVPGDGQPIVLLCDRQTIGGYPKIGSVLSLDCARLAQCRPGARVRFEAISVNEAQSLLHLQKVKLANILNKLEPVDE</sequence>
<dbReference type="EMBL" id="CP029347">
    <property type="protein sequence ID" value="AWL13115.1"/>
    <property type="molecule type" value="Genomic_DNA"/>
</dbReference>
<dbReference type="NCBIfam" id="TIGR00724">
    <property type="entry name" value="urea_amlyse_rel"/>
    <property type="match status" value="1"/>
</dbReference>
<accession>A0A2S2E619</accession>
<dbReference type="EC" id="3.5.1.54" evidence="5"/>
<evidence type="ECO:0000256" key="1">
    <source>
        <dbReference type="ARBA" id="ARBA00022741"/>
    </source>
</evidence>
<dbReference type="GO" id="GO:0005524">
    <property type="term" value="F:ATP binding"/>
    <property type="evidence" value="ECO:0007669"/>
    <property type="project" value="UniProtKB-KW"/>
</dbReference>
<keyword evidence="1" id="KW-0547">Nucleotide-binding</keyword>
<organism evidence="5 6">
    <name type="scientific">Saliniradius amylolyticus</name>
    <dbReference type="NCBI Taxonomy" id="2183582"/>
    <lineage>
        <taxon>Bacteria</taxon>
        <taxon>Pseudomonadati</taxon>
        <taxon>Pseudomonadota</taxon>
        <taxon>Gammaproteobacteria</taxon>
        <taxon>Alteromonadales</taxon>
        <taxon>Alteromonadaceae</taxon>
        <taxon>Saliniradius</taxon>
    </lineage>
</organism>
<gene>
    <name evidence="5" type="ORF">HMF8227_02663</name>
</gene>
<dbReference type="KEGG" id="salh:HMF8227_02663"/>
<proteinExistence type="predicted"/>
<evidence type="ECO:0000259" key="4">
    <source>
        <dbReference type="SMART" id="SM00797"/>
    </source>
</evidence>
<name>A0A2S2E619_9ALTE</name>
<dbReference type="SMART" id="SM00797">
    <property type="entry name" value="AHS2"/>
    <property type="match status" value="1"/>
</dbReference>
<evidence type="ECO:0000313" key="5">
    <source>
        <dbReference type="EMBL" id="AWL13115.1"/>
    </source>
</evidence>
<evidence type="ECO:0000256" key="2">
    <source>
        <dbReference type="ARBA" id="ARBA00022801"/>
    </source>
</evidence>
<evidence type="ECO:0000313" key="6">
    <source>
        <dbReference type="Proteomes" id="UP000245728"/>
    </source>
</evidence>
<dbReference type="PANTHER" id="PTHR43309">
    <property type="entry name" value="5-OXOPROLINASE SUBUNIT C"/>
    <property type="match status" value="1"/>
</dbReference>
<dbReference type="InterPro" id="IPR003778">
    <property type="entry name" value="CT_A_B"/>
</dbReference>
<dbReference type="SUPFAM" id="SSF50891">
    <property type="entry name" value="Cyclophilin-like"/>
    <property type="match status" value="1"/>
</dbReference>
<reference evidence="5 6" key="1">
    <citation type="submission" date="2018-05" db="EMBL/GenBank/DDBJ databases">
        <title>Salinimonas sp. HMF8227 Genome sequencing and assembly.</title>
        <authorList>
            <person name="Kang H."/>
            <person name="Kang J."/>
            <person name="Cha I."/>
            <person name="Kim H."/>
            <person name="Joh K."/>
        </authorList>
    </citation>
    <scope>NUCLEOTIDE SEQUENCE [LARGE SCALE GENOMIC DNA]</scope>
    <source>
        <strain evidence="5 6">HMF8227</strain>
    </source>
</reference>
<keyword evidence="2 5" id="KW-0378">Hydrolase</keyword>
<keyword evidence="3" id="KW-0067">ATP-binding</keyword>
<dbReference type="Gene3D" id="2.40.100.10">
    <property type="entry name" value="Cyclophilin-like"/>
    <property type="match status" value="1"/>
</dbReference>